<protein>
    <submittedName>
        <fullName evidence="1">Uncharacterized protein</fullName>
    </submittedName>
</protein>
<proteinExistence type="predicted"/>
<evidence type="ECO:0000313" key="2">
    <source>
        <dbReference type="Proteomes" id="UP000182345"/>
    </source>
</evidence>
<dbReference type="EMBL" id="MNUK01000048">
    <property type="protein sequence ID" value="OIN91324.1"/>
    <property type="molecule type" value="Genomic_DNA"/>
</dbReference>
<gene>
    <name evidence="1" type="ORF">AUJ42_02020</name>
</gene>
<name>A0A1J4RY48_9BACT</name>
<dbReference type="AlphaFoldDB" id="A0A1J4RY48"/>
<organism evidence="1 2">
    <name type="scientific">Candidatus Collierbacteria bacterium CG1_02_44_10</name>
    <dbReference type="NCBI Taxonomy" id="1805087"/>
    <lineage>
        <taxon>Bacteria</taxon>
        <taxon>Candidatus Collieribacteriota</taxon>
    </lineage>
</organism>
<reference evidence="1 2" key="1">
    <citation type="journal article" date="2016" name="Environ. Microbiol.">
        <title>Genomic resolution of a cold subsurface aquifer community provides metabolic insights for novel microbes adapted to high CO concentrations.</title>
        <authorList>
            <person name="Probst A.J."/>
            <person name="Castelle C.J."/>
            <person name="Singh A."/>
            <person name="Brown C.T."/>
            <person name="Anantharaman K."/>
            <person name="Sharon I."/>
            <person name="Hug L.A."/>
            <person name="Burstein D."/>
            <person name="Emerson J.B."/>
            <person name="Thomas B.C."/>
            <person name="Banfield J.F."/>
        </authorList>
    </citation>
    <scope>NUCLEOTIDE SEQUENCE [LARGE SCALE GENOMIC DNA]</scope>
    <source>
        <strain evidence="1">CG1_02_44_10</strain>
    </source>
</reference>
<evidence type="ECO:0000313" key="1">
    <source>
        <dbReference type="EMBL" id="OIN91324.1"/>
    </source>
</evidence>
<sequence length="100" mass="11832">MLYWCEGAKYPGTNRIEFVCSDENMQVVFIKLMRKAFYGELVENKFRVMLQLHTTHNVNKSVDYWSHILDIPISQFVKPHITVKKGTRYRHVYNGTASVY</sequence>
<comment type="caution">
    <text evidence="1">The sequence shown here is derived from an EMBL/GenBank/DDBJ whole genome shotgun (WGS) entry which is preliminary data.</text>
</comment>
<dbReference type="Proteomes" id="UP000182345">
    <property type="component" value="Unassembled WGS sequence"/>
</dbReference>
<accession>A0A1J4RY48</accession>